<proteinExistence type="predicted"/>
<protein>
    <submittedName>
        <fullName evidence="1">Uncharacterized protein</fullName>
    </submittedName>
</protein>
<reference evidence="1" key="1">
    <citation type="submission" date="2022-06" db="EMBL/GenBank/DDBJ databases">
        <title>Uncovering the hologenomic basis of an extraordinary plant invasion.</title>
        <authorList>
            <person name="Bieker V.C."/>
            <person name="Martin M.D."/>
            <person name="Gilbert T."/>
            <person name="Hodgins K."/>
            <person name="Battlay P."/>
            <person name="Petersen B."/>
            <person name="Wilson J."/>
        </authorList>
    </citation>
    <scope>NUCLEOTIDE SEQUENCE</scope>
    <source>
        <strain evidence="1">AA19_3_7</strain>
        <tissue evidence="1">Leaf</tissue>
    </source>
</reference>
<comment type="caution">
    <text evidence="1">The sequence shown here is derived from an EMBL/GenBank/DDBJ whole genome shotgun (WGS) entry which is preliminary data.</text>
</comment>
<accession>A0AAD5BM46</accession>
<evidence type="ECO:0000313" key="1">
    <source>
        <dbReference type="EMBL" id="KAI7725654.1"/>
    </source>
</evidence>
<dbReference type="AlphaFoldDB" id="A0AAD5BM46"/>
<gene>
    <name evidence="1" type="ORF">M8C21_001679</name>
</gene>
<organism evidence="1 2">
    <name type="scientific">Ambrosia artemisiifolia</name>
    <name type="common">Common ragweed</name>
    <dbReference type="NCBI Taxonomy" id="4212"/>
    <lineage>
        <taxon>Eukaryota</taxon>
        <taxon>Viridiplantae</taxon>
        <taxon>Streptophyta</taxon>
        <taxon>Embryophyta</taxon>
        <taxon>Tracheophyta</taxon>
        <taxon>Spermatophyta</taxon>
        <taxon>Magnoliopsida</taxon>
        <taxon>eudicotyledons</taxon>
        <taxon>Gunneridae</taxon>
        <taxon>Pentapetalae</taxon>
        <taxon>asterids</taxon>
        <taxon>campanulids</taxon>
        <taxon>Asterales</taxon>
        <taxon>Asteraceae</taxon>
        <taxon>Asteroideae</taxon>
        <taxon>Heliantheae alliance</taxon>
        <taxon>Heliantheae</taxon>
        <taxon>Ambrosia</taxon>
    </lineage>
</organism>
<name>A0AAD5BM46_AMBAR</name>
<evidence type="ECO:0000313" key="2">
    <source>
        <dbReference type="Proteomes" id="UP001206925"/>
    </source>
</evidence>
<dbReference type="EMBL" id="JAMZMK010011887">
    <property type="protein sequence ID" value="KAI7725654.1"/>
    <property type="molecule type" value="Genomic_DNA"/>
</dbReference>
<keyword evidence="2" id="KW-1185">Reference proteome</keyword>
<sequence>MAKKLELKSKYKEPLHLEDIYFVNKIVKRTQEGFVQAKDRLKQEKRRQNREHLTINRLGSGLNVFFGSNVTWAEQDPSYLVTLLIRHIQEVCMSSLFSGCAYNKISSLHSAFGQNKCWIQILLAEFRSWKC</sequence>
<dbReference type="Proteomes" id="UP001206925">
    <property type="component" value="Unassembled WGS sequence"/>
</dbReference>